<dbReference type="RefSeq" id="WP_120177720.1">
    <property type="nucleotide sequence ID" value="NZ_AP018786.1"/>
</dbReference>
<evidence type="ECO:0000256" key="2">
    <source>
        <dbReference type="ARBA" id="ARBA00022603"/>
    </source>
</evidence>
<keyword evidence="6" id="KW-0963">Cytoplasm</keyword>
<dbReference type="AlphaFoldDB" id="A0A2Z6IHK7"/>
<evidence type="ECO:0000256" key="4">
    <source>
        <dbReference type="ARBA" id="ARBA00022691"/>
    </source>
</evidence>
<dbReference type="CDD" id="cd18081">
    <property type="entry name" value="RlmH-like"/>
    <property type="match status" value="1"/>
</dbReference>
<evidence type="ECO:0000256" key="3">
    <source>
        <dbReference type="ARBA" id="ARBA00022679"/>
    </source>
</evidence>
<reference evidence="7 8" key="1">
    <citation type="journal article" date="2018" name="Int. J. Syst. Evol. Microbiol.">
        <title>Mesosutterella multiformis gen. nov., sp. nov., a member of the family Sutterellaceae and Sutterella megalosphaeroides sp. nov., isolated from human faeces.</title>
        <authorList>
            <person name="Sakamoto M."/>
            <person name="Ikeyama N."/>
            <person name="Kunihiro T."/>
            <person name="Iino T."/>
            <person name="Yuki M."/>
            <person name="Ohkuma M."/>
        </authorList>
    </citation>
    <scope>NUCLEOTIDE SEQUENCE [LARGE SCALE GENOMIC DNA]</scope>
    <source>
        <strain evidence="7 8">6FBBBH3</strain>
    </source>
</reference>
<evidence type="ECO:0000256" key="1">
    <source>
        <dbReference type="ARBA" id="ARBA00022552"/>
    </source>
</evidence>
<dbReference type="Proteomes" id="UP000271003">
    <property type="component" value="Chromosome"/>
</dbReference>
<dbReference type="InterPro" id="IPR029026">
    <property type="entry name" value="tRNA_m1G_MTases_N"/>
</dbReference>
<dbReference type="SUPFAM" id="SSF75217">
    <property type="entry name" value="alpha/beta knot"/>
    <property type="match status" value="1"/>
</dbReference>
<comment type="function">
    <text evidence="6">Specifically methylates the pseudouridine at position 1915 (m3Psi1915) in 23S rRNA.</text>
</comment>
<dbReference type="PIRSF" id="PIRSF004505">
    <property type="entry name" value="MT_bac"/>
    <property type="match status" value="1"/>
</dbReference>
<dbReference type="GO" id="GO:0070038">
    <property type="term" value="F:rRNA (pseudouridine-N3-)-methyltransferase activity"/>
    <property type="evidence" value="ECO:0007669"/>
    <property type="project" value="UniProtKB-UniRule"/>
</dbReference>
<dbReference type="InterPro" id="IPR003742">
    <property type="entry name" value="RlmH-like"/>
</dbReference>
<organism evidence="7 8">
    <name type="scientific">Sutterella megalosphaeroides</name>
    <dbReference type="NCBI Taxonomy" id="2494234"/>
    <lineage>
        <taxon>Bacteria</taxon>
        <taxon>Pseudomonadati</taxon>
        <taxon>Pseudomonadota</taxon>
        <taxon>Betaproteobacteria</taxon>
        <taxon>Burkholderiales</taxon>
        <taxon>Sutterellaceae</taxon>
        <taxon>Sutterella</taxon>
    </lineage>
</organism>
<keyword evidence="8" id="KW-1185">Reference proteome</keyword>
<comment type="similarity">
    <text evidence="5 6">Belongs to the RNA methyltransferase RlmH family.</text>
</comment>
<feature type="binding site" evidence="6">
    <location>
        <position position="103"/>
    </location>
    <ligand>
        <name>S-adenosyl-L-methionine</name>
        <dbReference type="ChEBI" id="CHEBI:59789"/>
    </ligand>
</feature>
<keyword evidence="1 6" id="KW-0698">rRNA processing</keyword>
<keyword evidence="3 6" id="KW-0808">Transferase</keyword>
<protein>
    <recommendedName>
        <fullName evidence="6">Ribosomal RNA large subunit methyltransferase H</fullName>
        <ecNumber evidence="6">2.1.1.177</ecNumber>
    </recommendedName>
    <alternativeName>
        <fullName evidence="6">23S rRNA (pseudouridine1915-N3)-methyltransferase</fullName>
    </alternativeName>
    <alternativeName>
        <fullName evidence="6">23S rRNA m3Psi1915 methyltransferase</fullName>
    </alternativeName>
    <alternativeName>
        <fullName evidence="6">rRNA (pseudouridine-N3-)-methyltransferase RlmH</fullName>
    </alternativeName>
</protein>
<evidence type="ECO:0000256" key="5">
    <source>
        <dbReference type="ARBA" id="ARBA00038303"/>
    </source>
</evidence>
<dbReference type="EC" id="2.1.1.177" evidence="6"/>
<gene>
    <name evidence="6 7" type="primary">rlmH</name>
    <name evidence="7" type="ORF">SUTMEG_20770</name>
</gene>
<sequence>MRIRIIAVGQHIADWAASAVKDYLGRFPRGFSVELKEIRTEPRAGQTPARLMAAEGERILAALNENDFVVVLDEHGRDLTTVDFAKSLVRWRDEGDAIVFVIGGPDGLSPEIKARAKATIRLSAMTLPHAMARVLLAEQIYRAWSILAGHPYHRA</sequence>
<feature type="binding site" evidence="6">
    <location>
        <begin position="122"/>
        <end position="127"/>
    </location>
    <ligand>
        <name>S-adenosyl-L-methionine</name>
        <dbReference type="ChEBI" id="CHEBI:59789"/>
    </ligand>
</feature>
<proteinExistence type="inferred from homology"/>
<keyword evidence="2 6" id="KW-0489">Methyltransferase</keyword>
<comment type="subcellular location">
    <subcellularLocation>
        <location evidence="6">Cytoplasm</location>
    </subcellularLocation>
</comment>
<evidence type="ECO:0000256" key="6">
    <source>
        <dbReference type="HAMAP-Rule" id="MF_00658"/>
    </source>
</evidence>
<evidence type="ECO:0000313" key="7">
    <source>
        <dbReference type="EMBL" id="BBF24186.1"/>
    </source>
</evidence>
<dbReference type="KEGG" id="sutt:SUTMEG_20770"/>
<dbReference type="EMBL" id="AP018786">
    <property type="protein sequence ID" value="BBF24186.1"/>
    <property type="molecule type" value="Genomic_DNA"/>
</dbReference>
<accession>A0A2Z6IHK7</accession>
<comment type="catalytic activity">
    <reaction evidence="6">
        <text>pseudouridine(1915) in 23S rRNA + S-adenosyl-L-methionine = N(3)-methylpseudouridine(1915) in 23S rRNA + S-adenosyl-L-homocysteine + H(+)</text>
        <dbReference type="Rhea" id="RHEA:42752"/>
        <dbReference type="Rhea" id="RHEA-COMP:10221"/>
        <dbReference type="Rhea" id="RHEA-COMP:10222"/>
        <dbReference type="ChEBI" id="CHEBI:15378"/>
        <dbReference type="ChEBI" id="CHEBI:57856"/>
        <dbReference type="ChEBI" id="CHEBI:59789"/>
        <dbReference type="ChEBI" id="CHEBI:65314"/>
        <dbReference type="ChEBI" id="CHEBI:74486"/>
        <dbReference type="EC" id="2.1.1.177"/>
    </reaction>
</comment>
<feature type="binding site" evidence="6">
    <location>
        <position position="72"/>
    </location>
    <ligand>
        <name>S-adenosyl-L-methionine</name>
        <dbReference type="ChEBI" id="CHEBI:59789"/>
    </ligand>
</feature>
<evidence type="ECO:0000313" key="8">
    <source>
        <dbReference type="Proteomes" id="UP000271003"/>
    </source>
</evidence>
<dbReference type="PANTHER" id="PTHR33603">
    <property type="entry name" value="METHYLTRANSFERASE"/>
    <property type="match status" value="1"/>
</dbReference>
<dbReference type="PANTHER" id="PTHR33603:SF1">
    <property type="entry name" value="RIBOSOMAL RNA LARGE SUBUNIT METHYLTRANSFERASE H"/>
    <property type="match status" value="1"/>
</dbReference>
<dbReference type="Pfam" id="PF02590">
    <property type="entry name" value="SPOUT_MTase"/>
    <property type="match status" value="1"/>
</dbReference>
<keyword evidence="4 6" id="KW-0949">S-adenosyl-L-methionine</keyword>
<dbReference type="OrthoDB" id="9806643at2"/>
<dbReference type="HAMAP" id="MF_00658">
    <property type="entry name" value="23SrRNA_methyltr_H"/>
    <property type="match status" value="1"/>
</dbReference>
<dbReference type="InterPro" id="IPR029028">
    <property type="entry name" value="Alpha/beta_knot_MTases"/>
</dbReference>
<dbReference type="GO" id="GO:0005737">
    <property type="term" value="C:cytoplasm"/>
    <property type="evidence" value="ECO:0007669"/>
    <property type="project" value="UniProtKB-SubCell"/>
</dbReference>
<comment type="subunit">
    <text evidence="6">Homodimer.</text>
</comment>
<name>A0A2Z6IHK7_9BURK</name>
<dbReference type="NCBIfam" id="NF000986">
    <property type="entry name" value="PRK00103.1-4"/>
    <property type="match status" value="1"/>
</dbReference>
<dbReference type="Gene3D" id="3.40.1280.10">
    <property type="match status" value="1"/>
</dbReference>